<evidence type="ECO:0000313" key="2">
    <source>
        <dbReference type="EMBL" id="BAU91947.1"/>
    </source>
</evidence>
<proteinExistence type="predicted"/>
<dbReference type="InterPro" id="IPR013762">
    <property type="entry name" value="Integrase-like_cat_sf"/>
</dbReference>
<evidence type="ECO:0000313" key="3">
    <source>
        <dbReference type="Proteomes" id="UP000218288"/>
    </source>
</evidence>
<gene>
    <name evidence="2" type="ORF">MPPM_3342</name>
</gene>
<dbReference type="GO" id="GO:0003677">
    <property type="term" value="F:DNA binding"/>
    <property type="evidence" value="ECO:0007669"/>
    <property type="project" value="InterPro"/>
</dbReference>
<name>A0A160PFD1_9HYPH</name>
<sequence>MAGVTRTAPTASPDGPFVQGRGIVIDRAGLKVDCTGPIWRMNDLASAGSRIDWARLSGVRDEVRSATADYLVELIRTHAPVYAPTAFGVLSRMMGTDAFPQQVAMPGTTIGFEPFEEIRILRRWTATYLHHYRMWYVWCARRDYPGFDRAVADRLDEVSIGSDPKGRAVLSDDPRDGPLTDLETTALANALRAADELGTLSPMESVAVWLFLALGSNPLNLALLRADDYQPMSDPGTGAVVHRLKVPRIKKRHAKYRTAFKTRKLNPEIGAKVAALVAANEERARRDGWPHGDFAMPLFVRASPRSAVAESDHRAFAMHLDSTEVRTLLVNTVDKLGVISPRTGEPLRVVPRRLRYTFITRFLREGGSLKAAAEAADHSDTQTVITYVNLRGDLVPRLDEALALQMAPMGMAFMGMVVRSEAEAVRGDVGAPSRVYHHARDRGAIEPVGTCGSFAFCGLTAPTACYECVRFQPWLDGPHDEVLRTYVARRQDMMDRGVDEGQVRTMDRTILAVAAVVRQVAEFRQGDAA</sequence>
<dbReference type="GO" id="GO:0015074">
    <property type="term" value="P:DNA integration"/>
    <property type="evidence" value="ECO:0007669"/>
    <property type="project" value="InterPro"/>
</dbReference>
<accession>A0A160PFD1</accession>
<dbReference type="EMBL" id="AP014809">
    <property type="protein sequence ID" value="BAU91947.1"/>
    <property type="molecule type" value="Genomic_DNA"/>
</dbReference>
<dbReference type="InterPro" id="IPR011010">
    <property type="entry name" value="DNA_brk_join_enz"/>
</dbReference>
<keyword evidence="1" id="KW-0233">DNA recombination</keyword>
<dbReference type="Gene3D" id="1.10.443.10">
    <property type="entry name" value="Intergrase catalytic core"/>
    <property type="match status" value="1"/>
</dbReference>
<reference evidence="2 3" key="1">
    <citation type="journal article" date="2016" name="Genome Announc.">
        <title>Complete Genome Sequence of Methylobacterium populi P-1M, Isolated from Pink-Pigmented Household Biofilm.</title>
        <authorList>
            <person name="Morohoshi T."/>
            <person name="Ikeda T."/>
        </authorList>
    </citation>
    <scope>NUCLEOTIDE SEQUENCE [LARGE SCALE GENOMIC DNA]</scope>
    <source>
        <strain evidence="2 3">P-1M</strain>
    </source>
</reference>
<protein>
    <submittedName>
        <fullName evidence="2">Integrase family protein</fullName>
    </submittedName>
</protein>
<evidence type="ECO:0000256" key="1">
    <source>
        <dbReference type="ARBA" id="ARBA00023172"/>
    </source>
</evidence>
<dbReference type="AlphaFoldDB" id="A0A160PFD1"/>
<dbReference type="Proteomes" id="UP000218288">
    <property type="component" value="Chromosome"/>
</dbReference>
<organism evidence="2 3">
    <name type="scientific">Methylorubrum populi</name>
    <dbReference type="NCBI Taxonomy" id="223967"/>
    <lineage>
        <taxon>Bacteria</taxon>
        <taxon>Pseudomonadati</taxon>
        <taxon>Pseudomonadota</taxon>
        <taxon>Alphaproteobacteria</taxon>
        <taxon>Hyphomicrobiales</taxon>
        <taxon>Methylobacteriaceae</taxon>
        <taxon>Methylorubrum</taxon>
    </lineage>
</organism>
<dbReference type="GO" id="GO:0006310">
    <property type="term" value="P:DNA recombination"/>
    <property type="evidence" value="ECO:0007669"/>
    <property type="project" value="UniProtKB-KW"/>
</dbReference>
<dbReference type="SUPFAM" id="SSF56349">
    <property type="entry name" value="DNA breaking-rejoining enzymes"/>
    <property type="match status" value="1"/>
</dbReference>